<dbReference type="AlphaFoldDB" id="A0A496PMH0"/>
<dbReference type="RefSeq" id="WP_121483995.1">
    <property type="nucleotide sequence ID" value="NZ_QQXL01000001.1"/>
</dbReference>
<name>A0A496PMH0_9MICC</name>
<sequence length="276" mass="30453">MHWRSTSRASASATAAPHLRYGRRNPRDVSASGGAIEQPAKDVSDMDDVSTLELQGFTPYAQVPRWVLRSGIRLSHGAVRLYGVIMTYADNSSKTAFPSREKLAQDMGIKPRSISSYTKELEDYGALQVTRRRNLRTGNFYANHYVLVFTEPGAKYCTPPDATERTITTPTISTTPTAPTPSPSGRSESSLRSPSTSGGRSDRELLQLARDMATATSESEQTAAYQVFMEAFQAQHGDDPGFWDYGWSERLQQLVKKHGLDYGTAKWLGIFTNAAT</sequence>
<comment type="caution">
    <text evidence="2">The sequence shown here is derived from an EMBL/GenBank/DDBJ whole genome shotgun (WGS) entry which is preliminary data.</text>
</comment>
<dbReference type="EMBL" id="QQXL01000001">
    <property type="protein sequence ID" value="RKW71732.1"/>
    <property type="molecule type" value="Genomic_DNA"/>
</dbReference>
<feature type="region of interest" description="Disordered" evidence="1">
    <location>
        <begin position="159"/>
        <end position="203"/>
    </location>
</feature>
<accession>A0A496PMH0</accession>
<dbReference type="Proteomes" id="UP000273119">
    <property type="component" value="Unassembled WGS sequence"/>
</dbReference>
<feature type="compositionally biased region" description="Low complexity" evidence="1">
    <location>
        <begin position="1"/>
        <end position="16"/>
    </location>
</feature>
<keyword evidence="3" id="KW-1185">Reference proteome</keyword>
<dbReference type="InterPro" id="IPR036388">
    <property type="entry name" value="WH-like_DNA-bd_sf"/>
</dbReference>
<protein>
    <submittedName>
        <fullName evidence="2">Helix-turn-helix domain-containing protein</fullName>
    </submittedName>
</protein>
<feature type="compositionally biased region" description="Low complexity" evidence="1">
    <location>
        <begin position="166"/>
        <end position="199"/>
    </location>
</feature>
<reference evidence="2 3" key="1">
    <citation type="submission" date="2018-07" db="EMBL/GenBank/DDBJ databases">
        <title>Arthrobacter sp. nov., isolated from raw cow's milk with high bacterial count.</title>
        <authorList>
            <person name="Hahne J."/>
            <person name="Isele D."/>
            <person name="Lipski A."/>
        </authorList>
    </citation>
    <scope>NUCLEOTIDE SEQUENCE [LARGE SCALE GENOMIC DNA]</scope>
    <source>
        <strain evidence="2 3">JZ R-183</strain>
    </source>
</reference>
<proteinExistence type="predicted"/>
<evidence type="ECO:0000256" key="1">
    <source>
        <dbReference type="SAM" id="MobiDB-lite"/>
    </source>
</evidence>
<gene>
    <name evidence="2" type="ORF">DWQ67_02585</name>
</gene>
<dbReference type="Pfam" id="PF13730">
    <property type="entry name" value="HTH_36"/>
    <property type="match status" value="1"/>
</dbReference>
<evidence type="ECO:0000313" key="2">
    <source>
        <dbReference type="EMBL" id="RKW71732.1"/>
    </source>
</evidence>
<feature type="region of interest" description="Disordered" evidence="1">
    <location>
        <begin position="1"/>
        <end position="42"/>
    </location>
</feature>
<organism evidence="2 3">
    <name type="scientific">Galactobacter caseinivorans</name>
    <dbReference type="NCBI Taxonomy" id="2676123"/>
    <lineage>
        <taxon>Bacteria</taxon>
        <taxon>Bacillati</taxon>
        <taxon>Actinomycetota</taxon>
        <taxon>Actinomycetes</taxon>
        <taxon>Micrococcales</taxon>
        <taxon>Micrococcaceae</taxon>
        <taxon>Galactobacter</taxon>
    </lineage>
</organism>
<evidence type="ECO:0000313" key="3">
    <source>
        <dbReference type="Proteomes" id="UP000273119"/>
    </source>
</evidence>
<dbReference type="Gene3D" id="1.10.10.10">
    <property type="entry name" value="Winged helix-like DNA-binding domain superfamily/Winged helix DNA-binding domain"/>
    <property type="match status" value="1"/>
</dbReference>